<reference evidence="3" key="1">
    <citation type="submission" date="2022-11" db="UniProtKB">
        <authorList>
            <consortium name="WormBaseParasite"/>
        </authorList>
    </citation>
    <scope>IDENTIFICATION</scope>
</reference>
<evidence type="ECO:0000256" key="1">
    <source>
        <dbReference type="SAM" id="MobiDB-lite"/>
    </source>
</evidence>
<organism evidence="2 3">
    <name type="scientific">Romanomermis culicivorax</name>
    <name type="common">Nematode worm</name>
    <dbReference type="NCBI Taxonomy" id="13658"/>
    <lineage>
        <taxon>Eukaryota</taxon>
        <taxon>Metazoa</taxon>
        <taxon>Ecdysozoa</taxon>
        <taxon>Nematoda</taxon>
        <taxon>Enoplea</taxon>
        <taxon>Dorylaimia</taxon>
        <taxon>Mermithida</taxon>
        <taxon>Mermithoidea</taxon>
        <taxon>Mermithidae</taxon>
        <taxon>Romanomermis</taxon>
    </lineage>
</organism>
<evidence type="ECO:0000313" key="3">
    <source>
        <dbReference type="WBParaSite" id="nRc.2.0.1.t29655-RA"/>
    </source>
</evidence>
<name>A0A915JTH9_ROMCU</name>
<protein>
    <submittedName>
        <fullName evidence="3">Uncharacterized protein</fullName>
    </submittedName>
</protein>
<sequence>MKQASPPDVKSSCPNVNPRLPDKHVELFPDPINMLKGFLRGAGGGHFSLALVGMISPIPTLGSGGIAPAPPRTLSHLTGIGLEGKGGNSGSSFNINAPLDVEDNESKLSHLGFK</sequence>
<proteinExistence type="predicted"/>
<accession>A0A915JTH9</accession>
<dbReference type="AlphaFoldDB" id="A0A915JTH9"/>
<evidence type="ECO:0000313" key="2">
    <source>
        <dbReference type="Proteomes" id="UP000887565"/>
    </source>
</evidence>
<dbReference type="WBParaSite" id="nRc.2.0.1.t29655-RA">
    <property type="protein sequence ID" value="nRc.2.0.1.t29655-RA"/>
    <property type="gene ID" value="nRc.2.0.1.g29655"/>
</dbReference>
<keyword evidence="2" id="KW-1185">Reference proteome</keyword>
<dbReference type="Proteomes" id="UP000887565">
    <property type="component" value="Unplaced"/>
</dbReference>
<feature type="region of interest" description="Disordered" evidence="1">
    <location>
        <begin position="1"/>
        <end position="21"/>
    </location>
</feature>